<dbReference type="OrthoDB" id="9787292at2"/>
<dbReference type="SUPFAM" id="SSF51735">
    <property type="entry name" value="NAD(P)-binding Rossmann-fold domains"/>
    <property type="match status" value="1"/>
</dbReference>
<keyword evidence="3" id="KW-1185">Reference proteome</keyword>
<dbReference type="Proteomes" id="UP000287563">
    <property type="component" value="Unassembled WGS sequence"/>
</dbReference>
<name>A0A444JI89_9GAMM</name>
<dbReference type="EMBL" id="RJLM01000030">
    <property type="protein sequence ID" value="RWX52784.1"/>
    <property type="molecule type" value="Genomic_DNA"/>
</dbReference>
<accession>A0A444JI89</accession>
<evidence type="ECO:0000313" key="3">
    <source>
        <dbReference type="Proteomes" id="UP000287563"/>
    </source>
</evidence>
<proteinExistence type="predicted"/>
<dbReference type="InterPro" id="IPR050177">
    <property type="entry name" value="Lipid_A_modif_metabolic_enz"/>
</dbReference>
<dbReference type="InterPro" id="IPR036291">
    <property type="entry name" value="NAD(P)-bd_dom_sf"/>
</dbReference>
<protein>
    <submittedName>
        <fullName evidence="2">NAD-dependent epimerase/dehydratase family protein</fullName>
    </submittedName>
</protein>
<dbReference type="RefSeq" id="WP_128786617.1">
    <property type="nucleotide sequence ID" value="NZ_RJLM01000030.1"/>
</dbReference>
<dbReference type="PANTHER" id="PTHR43245">
    <property type="entry name" value="BIFUNCTIONAL POLYMYXIN RESISTANCE PROTEIN ARNA"/>
    <property type="match status" value="1"/>
</dbReference>
<gene>
    <name evidence="2" type="ORF">EDI28_25435</name>
</gene>
<dbReference type="Gene3D" id="3.40.50.720">
    <property type="entry name" value="NAD(P)-binding Rossmann-like Domain"/>
    <property type="match status" value="1"/>
</dbReference>
<reference evidence="2 3" key="1">
    <citation type="submission" date="2018-11" db="EMBL/GenBank/DDBJ databases">
        <title>Photobacterium sp. BEI247 sp. nov., a marine bacterium isolated from Yongle Blue Hole in the South China Sea.</title>
        <authorList>
            <person name="Wang X."/>
        </authorList>
    </citation>
    <scope>NUCLEOTIDE SEQUENCE [LARGE SCALE GENOMIC DNA]</scope>
    <source>
        <strain evidence="3">BEI247</strain>
    </source>
</reference>
<sequence>MKILIIGGTRFIGKHVALNLIKSGHNVTVFHRNSSSNLNNFSEIIGDRANAIELEKHINRIRPDLIIDMIAHHVQHAKDMVKILSKNDSIKIILISSLNVYKGFSVFCNDENSPPSDALLTETSPLRSVPLVDDDKSGVEDVYAPLPNVITLRLPMVYGPGDYQSRLLGVVNQIKTPPHQVRLDESLSQVKFPRGYIENVAHAIALVAITGRTGNHIYNIADNTQYTERQWVTNIIKASGMDAELKLVKTRDLLSSEKHTFNPKQCIEVSTEKFRRDFPYTEPFNIEDAIKTTVNWTMLN</sequence>
<feature type="domain" description="NAD-dependent epimerase/dehydratase" evidence="1">
    <location>
        <begin position="3"/>
        <end position="98"/>
    </location>
</feature>
<comment type="caution">
    <text evidence="2">The sequence shown here is derived from an EMBL/GenBank/DDBJ whole genome shotgun (WGS) entry which is preliminary data.</text>
</comment>
<evidence type="ECO:0000313" key="2">
    <source>
        <dbReference type="EMBL" id="RWX52784.1"/>
    </source>
</evidence>
<organism evidence="2 3">
    <name type="scientific">Photobacterium chitinilyticum</name>
    <dbReference type="NCBI Taxonomy" id="2485123"/>
    <lineage>
        <taxon>Bacteria</taxon>
        <taxon>Pseudomonadati</taxon>
        <taxon>Pseudomonadota</taxon>
        <taxon>Gammaproteobacteria</taxon>
        <taxon>Vibrionales</taxon>
        <taxon>Vibrionaceae</taxon>
        <taxon>Photobacterium</taxon>
    </lineage>
</organism>
<dbReference type="AlphaFoldDB" id="A0A444JI89"/>
<evidence type="ECO:0000259" key="1">
    <source>
        <dbReference type="Pfam" id="PF01370"/>
    </source>
</evidence>
<dbReference type="Pfam" id="PF01370">
    <property type="entry name" value="Epimerase"/>
    <property type="match status" value="1"/>
</dbReference>
<dbReference type="InterPro" id="IPR001509">
    <property type="entry name" value="Epimerase_deHydtase"/>
</dbReference>